<gene>
    <name evidence="1" type="ORF">SDC9_175113</name>
</gene>
<dbReference type="AlphaFoldDB" id="A0A645GP52"/>
<sequence length="188" mass="21812">MEGFRRNIYIDASYKFDFVQRKNMFEAAIGYDGMFKTFKNEDGIKAQAAVRTNMQTNDYKLELTGVLDLNDKWFKTTLGYIENSDGFFDFTEMTDFGSCSQKVYMRNRLKIGVLDNLNASISQIFLLSKIYLNFDFAISYDDWKDLHYVTGGSLQFPFKFAGVSDMGVEAGAYYNEAFNFYINFSDIY</sequence>
<organism evidence="1">
    <name type="scientific">bioreactor metagenome</name>
    <dbReference type="NCBI Taxonomy" id="1076179"/>
    <lineage>
        <taxon>unclassified sequences</taxon>
        <taxon>metagenomes</taxon>
        <taxon>ecological metagenomes</taxon>
    </lineage>
</organism>
<name>A0A645GP52_9ZZZZ</name>
<protein>
    <submittedName>
        <fullName evidence="1">Uncharacterized protein</fullName>
    </submittedName>
</protein>
<dbReference type="EMBL" id="VSSQ01077665">
    <property type="protein sequence ID" value="MPN27679.1"/>
    <property type="molecule type" value="Genomic_DNA"/>
</dbReference>
<proteinExistence type="predicted"/>
<evidence type="ECO:0000313" key="1">
    <source>
        <dbReference type="EMBL" id="MPN27679.1"/>
    </source>
</evidence>
<reference evidence="1" key="1">
    <citation type="submission" date="2019-08" db="EMBL/GenBank/DDBJ databases">
        <authorList>
            <person name="Kucharzyk K."/>
            <person name="Murdoch R.W."/>
            <person name="Higgins S."/>
            <person name="Loffler F."/>
        </authorList>
    </citation>
    <scope>NUCLEOTIDE SEQUENCE</scope>
</reference>
<comment type="caution">
    <text evidence="1">The sequence shown here is derived from an EMBL/GenBank/DDBJ whole genome shotgun (WGS) entry which is preliminary data.</text>
</comment>
<accession>A0A645GP52</accession>